<reference evidence="2" key="1">
    <citation type="submission" date="2015-10" db="EMBL/GenBank/DDBJ databases">
        <authorList>
            <person name="Lehtovirta-Morley L.E."/>
            <person name="Vieille C."/>
        </authorList>
    </citation>
    <scope>NUCLEOTIDE SEQUENCE [LARGE SCALE GENOMIC DNA]</scope>
</reference>
<dbReference type="EMBL" id="LN890280">
    <property type="protein sequence ID" value="CUR52417.1"/>
    <property type="molecule type" value="Genomic_DNA"/>
</dbReference>
<keyword evidence="2" id="KW-1185">Reference proteome</keyword>
<name>A0A128A521_9ARCH</name>
<proteinExistence type="predicted"/>
<accession>A0A128A521</accession>
<gene>
    <name evidence="1" type="ORF">NDEV_1655</name>
</gene>
<organism evidence="1 2">
    <name type="scientific">Nitrosotalea devaniterrae</name>
    <dbReference type="NCBI Taxonomy" id="1078905"/>
    <lineage>
        <taxon>Archaea</taxon>
        <taxon>Nitrososphaerota</taxon>
        <taxon>Nitrososphaeria</taxon>
        <taxon>Nitrosotaleales</taxon>
        <taxon>Nitrosotaleaceae</taxon>
        <taxon>Nitrosotalea</taxon>
    </lineage>
</organism>
<dbReference type="AlphaFoldDB" id="A0A128A521"/>
<dbReference type="Proteomes" id="UP000196239">
    <property type="component" value="Chromosome 1"/>
</dbReference>
<evidence type="ECO:0000313" key="1">
    <source>
        <dbReference type="EMBL" id="CUR52417.1"/>
    </source>
</evidence>
<protein>
    <submittedName>
        <fullName evidence="1">Uncharacterized protein</fullName>
    </submittedName>
</protein>
<sequence length="56" mass="6526">MAGEDESIYERVARLEDEVASLRHEIDVLKGTMRNKIVRYEHKLIKKGKDVQSIID</sequence>
<dbReference type="KEGG" id="ndv:NDEV_1655"/>
<evidence type="ECO:0000313" key="2">
    <source>
        <dbReference type="Proteomes" id="UP000196239"/>
    </source>
</evidence>